<keyword evidence="3" id="KW-0648">Protein biosynthesis</keyword>
<dbReference type="PANTHER" id="PTHR13242:SF0">
    <property type="entry name" value="EUKARYOTIC TRANSLATION INITIATION FACTOR 3 SUBUNIT L"/>
    <property type="match status" value="1"/>
</dbReference>
<feature type="non-terminal residue" evidence="5">
    <location>
        <position position="1"/>
    </location>
</feature>
<evidence type="ECO:0000256" key="3">
    <source>
        <dbReference type="ARBA" id="ARBA00022917"/>
    </source>
</evidence>
<comment type="caution">
    <text evidence="5">The sequence shown here is derived from an EMBL/GenBank/DDBJ whole genome shotgun (WGS) entry which is preliminary data.</text>
</comment>
<keyword evidence="4" id="KW-0472">Membrane</keyword>
<evidence type="ECO:0000313" key="6">
    <source>
        <dbReference type="Proteomes" id="UP000276133"/>
    </source>
</evidence>
<evidence type="ECO:0000256" key="1">
    <source>
        <dbReference type="ARBA" id="ARBA00022490"/>
    </source>
</evidence>
<dbReference type="Proteomes" id="UP000276133">
    <property type="component" value="Unassembled WGS sequence"/>
</dbReference>
<accession>A0A3M7RQM0</accession>
<keyword evidence="4" id="KW-0812">Transmembrane</keyword>
<proteinExistence type="inferred from homology"/>
<keyword evidence="2 5" id="KW-0396">Initiation factor</keyword>
<dbReference type="HAMAP" id="MF_03011">
    <property type="entry name" value="eIF3l"/>
    <property type="match status" value="1"/>
</dbReference>
<evidence type="ECO:0000256" key="4">
    <source>
        <dbReference type="SAM" id="Phobius"/>
    </source>
</evidence>
<keyword evidence="1" id="KW-0963">Cytoplasm</keyword>
<feature type="transmembrane region" description="Helical" evidence="4">
    <location>
        <begin position="320"/>
        <end position="340"/>
    </location>
</feature>
<dbReference type="EMBL" id="REGN01002842">
    <property type="protein sequence ID" value="RNA25873.1"/>
    <property type="molecule type" value="Genomic_DNA"/>
</dbReference>
<dbReference type="Pfam" id="PF10255">
    <property type="entry name" value="Paf67"/>
    <property type="match status" value="1"/>
</dbReference>
<dbReference type="AlphaFoldDB" id="A0A3M7RQM0"/>
<dbReference type="GO" id="GO:0005852">
    <property type="term" value="C:eukaryotic translation initiation factor 3 complex"/>
    <property type="evidence" value="ECO:0007669"/>
    <property type="project" value="InterPro"/>
</dbReference>
<name>A0A3M7RQM0_BRAPC</name>
<evidence type="ECO:0000256" key="2">
    <source>
        <dbReference type="ARBA" id="ARBA00022540"/>
    </source>
</evidence>
<sequence length="568" mass="67117">RKYLNMYHQESIENDYEYQYYQQDGDSLADTRVVIDLEFERQQQSYKMNDAVKSFITHFYRSIQNGKIFEITHDYEYGWNMLSEQYFKTTTWPSVESIESMIPNESMKSIFLILYKEMYFRHIYASLQGGPTLEHRFESYRNYVQLFNAILSAERPLDLELPIQWLWDIIDEFIYQFQSFCQYRAKQVKKGPNAPSNIVEEVQMLKQNSDVWNVHSVLNVLHSLVSKSNINKQLEVLKHATLSLTITNSNGNIDQTQFTKHQQELLQDLENDLFAQSSLYKMLGYFSLVGLLRLNSLFGDYYLAVNTMQFVELDIHKQSLIARVPSCIITTCYYVGFAYLMMRRYEDAIKVFVDALIYIQRTRTMFQAPARSLLNDMITKQNEQIFYLLAIALNFYPMRIDDSINSYLKEKYSERLIKLQRGDRDELTNMFHYACPKFLSPVPPNFEGVTDQYLMEPYNQQLKVFMDEVNQQLSISDIRSFLKLYTTLSISKLASFINKTPDELKAILLCFKHKMSNIESDQISEEFRSSSEVDFYINNDMVHIADTKVATRFSDFFIRQIQKTNEVN</sequence>
<keyword evidence="4" id="KW-1133">Transmembrane helix</keyword>
<dbReference type="PANTHER" id="PTHR13242">
    <property type="entry name" value="EUKARYOTIC TRANSLATION INITIATION FACTOR 3"/>
    <property type="match status" value="1"/>
</dbReference>
<dbReference type="InterPro" id="IPR019382">
    <property type="entry name" value="eIF3l"/>
</dbReference>
<dbReference type="OrthoDB" id="15082at2759"/>
<gene>
    <name evidence="5" type="ORF">BpHYR1_035473</name>
</gene>
<organism evidence="5 6">
    <name type="scientific">Brachionus plicatilis</name>
    <name type="common">Marine rotifer</name>
    <name type="synonym">Brachionus muelleri</name>
    <dbReference type="NCBI Taxonomy" id="10195"/>
    <lineage>
        <taxon>Eukaryota</taxon>
        <taxon>Metazoa</taxon>
        <taxon>Spiralia</taxon>
        <taxon>Gnathifera</taxon>
        <taxon>Rotifera</taxon>
        <taxon>Eurotatoria</taxon>
        <taxon>Monogononta</taxon>
        <taxon>Pseudotrocha</taxon>
        <taxon>Ploima</taxon>
        <taxon>Brachionidae</taxon>
        <taxon>Brachionus</taxon>
    </lineage>
</organism>
<dbReference type="GO" id="GO:0003743">
    <property type="term" value="F:translation initiation factor activity"/>
    <property type="evidence" value="ECO:0007669"/>
    <property type="project" value="UniProtKB-KW"/>
</dbReference>
<evidence type="ECO:0000313" key="5">
    <source>
        <dbReference type="EMBL" id="RNA25873.1"/>
    </source>
</evidence>
<reference evidence="5 6" key="1">
    <citation type="journal article" date="2018" name="Sci. Rep.">
        <title>Genomic signatures of local adaptation to the degree of environmental predictability in rotifers.</title>
        <authorList>
            <person name="Franch-Gras L."/>
            <person name="Hahn C."/>
            <person name="Garcia-Roger E.M."/>
            <person name="Carmona M.J."/>
            <person name="Serra M."/>
            <person name="Gomez A."/>
        </authorList>
    </citation>
    <scope>NUCLEOTIDE SEQUENCE [LARGE SCALE GENOMIC DNA]</scope>
    <source>
        <strain evidence="5">HYR1</strain>
    </source>
</reference>
<protein>
    <submittedName>
        <fullName evidence="5">Eukaryotic translation initiation factor 3 subunit L</fullName>
    </submittedName>
</protein>
<feature type="transmembrane region" description="Helical" evidence="4">
    <location>
        <begin position="283"/>
        <end position="304"/>
    </location>
</feature>
<keyword evidence="6" id="KW-1185">Reference proteome</keyword>